<dbReference type="Pfam" id="PF01336">
    <property type="entry name" value="tRNA_anti-codon"/>
    <property type="match status" value="1"/>
</dbReference>
<dbReference type="GO" id="GO:0003676">
    <property type="term" value="F:nucleic acid binding"/>
    <property type="evidence" value="ECO:0007669"/>
    <property type="project" value="InterPro"/>
</dbReference>
<gene>
    <name evidence="4" type="primary">yhaM</name>
    <name evidence="4" type="ORF">NCTC9836_00032</name>
</gene>
<reference evidence="4 5" key="1">
    <citation type="submission" date="2018-06" db="EMBL/GenBank/DDBJ databases">
        <authorList>
            <consortium name="Pathogen Informatics"/>
            <person name="Doyle S."/>
        </authorList>
    </citation>
    <scope>NUCLEOTIDE SEQUENCE [LARGE SCALE GENOMIC DNA]</scope>
    <source>
        <strain evidence="4 5">NCTC9836</strain>
    </source>
</reference>
<dbReference type="EC" id="3.1.-.-" evidence="4"/>
<proteinExistence type="predicted"/>
<dbReference type="AlphaFoldDB" id="A0A381J5W7"/>
<dbReference type="Pfam" id="PF01966">
    <property type="entry name" value="HD"/>
    <property type="match status" value="1"/>
</dbReference>
<dbReference type="Gene3D" id="2.40.50.140">
    <property type="entry name" value="Nucleic acid-binding proteins"/>
    <property type="match status" value="1"/>
</dbReference>
<dbReference type="SUPFAM" id="SSF50249">
    <property type="entry name" value="Nucleic acid-binding proteins"/>
    <property type="match status" value="1"/>
</dbReference>
<evidence type="ECO:0000259" key="3">
    <source>
        <dbReference type="Pfam" id="PF01966"/>
    </source>
</evidence>
<dbReference type="CDD" id="cd04492">
    <property type="entry name" value="YhaM_OBF_like"/>
    <property type="match status" value="1"/>
</dbReference>
<evidence type="ECO:0000313" key="4">
    <source>
        <dbReference type="EMBL" id="SUY44863.1"/>
    </source>
</evidence>
<dbReference type="PANTHER" id="PTHR37294">
    <property type="entry name" value="3'-5' EXORIBONUCLEASE YHAM"/>
    <property type="match status" value="1"/>
</dbReference>
<evidence type="ECO:0000256" key="1">
    <source>
        <dbReference type="ARBA" id="ARBA00022801"/>
    </source>
</evidence>
<dbReference type="PANTHER" id="PTHR37294:SF1">
    <property type="entry name" value="3'-5' EXORIBONUCLEASE YHAM"/>
    <property type="match status" value="1"/>
</dbReference>
<dbReference type="InterPro" id="IPR012340">
    <property type="entry name" value="NA-bd_OB-fold"/>
</dbReference>
<sequence length="323" mass="37336">MEVNNISISDFEPGAKIEGYYMIRAVDTKTTNSNNKKYLDFNLCDKTGEINAKLWEVPALSEDKYKGNTVVKIKGSILSWQGALQLKIERIRNINDEDKINVEDFVQAAPLKPEFMYDEILGYINNMENQDVKDIVKYIYEENKDKLQYYPAAKKNHHAIRSGLLFHVMTMIHMAEKLSEIYTFLNKDLLYAGVILHDMSKLEEMHSNDFGIVDEYTVEGQLLGHITQGIKKIEVVAEKLGTDKEVSMLLQHLVLSHHYEPEYGSPVKPMIAEAEMLHYLDIIDARMYDIKKVLKDTDQGNFSERLWSLENRRIYNPKLSSDS</sequence>
<dbReference type="GO" id="GO:0016787">
    <property type="term" value="F:hydrolase activity"/>
    <property type="evidence" value="ECO:0007669"/>
    <property type="project" value="UniProtKB-KW"/>
</dbReference>
<protein>
    <submittedName>
        <fullName evidence="4">3'-5' exoribonuclease YhaM</fullName>
        <ecNumber evidence="4">3.1.-.-</ecNumber>
    </submittedName>
</protein>
<evidence type="ECO:0000259" key="2">
    <source>
        <dbReference type="Pfam" id="PF01336"/>
    </source>
</evidence>
<dbReference type="GO" id="GO:0031125">
    <property type="term" value="P:rRNA 3'-end processing"/>
    <property type="evidence" value="ECO:0007669"/>
    <property type="project" value="TreeGrafter"/>
</dbReference>
<dbReference type="SUPFAM" id="SSF109604">
    <property type="entry name" value="HD-domain/PDEase-like"/>
    <property type="match status" value="1"/>
</dbReference>
<name>A0A381J5W7_9CLOT</name>
<organism evidence="4 5">
    <name type="scientific">Clostridium putrefaciens</name>
    <dbReference type="NCBI Taxonomy" id="99675"/>
    <lineage>
        <taxon>Bacteria</taxon>
        <taxon>Bacillati</taxon>
        <taxon>Bacillota</taxon>
        <taxon>Clostridia</taxon>
        <taxon>Eubacteriales</taxon>
        <taxon>Clostridiaceae</taxon>
        <taxon>Clostridium</taxon>
    </lineage>
</organism>
<dbReference type="EMBL" id="UFWZ01000001">
    <property type="protein sequence ID" value="SUY44863.1"/>
    <property type="molecule type" value="Genomic_DNA"/>
</dbReference>
<keyword evidence="5" id="KW-1185">Reference proteome</keyword>
<dbReference type="InterPro" id="IPR050798">
    <property type="entry name" value="YhaM_exoribonuc/phosphodiest"/>
</dbReference>
<feature type="domain" description="OB" evidence="2">
    <location>
        <begin position="30"/>
        <end position="93"/>
    </location>
</feature>
<keyword evidence="1 4" id="KW-0378">Hydrolase</keyword>
<feature type="domain" description="HD" evidence="3">
    <location>
        <begin position="167"/>
        <end position="285"/>
    </location>
</feature>
<dbReference type="Proteomes" id="UP000254664">
    <property type="component" value="Unassembled WGS sequence"/>
</dbReference>
<evidence type="ECO:0000313" key="5">
    <source>
        <dbReference type="Proteomes" id="UP000254664"/>
    </source>
</evidence>
<dbReference type="Gene3D" id="1.10.3210.10">
    <property type="entry name" value="Hypothetical protein af1432"/>
    <property type="match status" value="1"/>
</dbReference>
<accession>A0A381J5W7</accession>
<dbReference type="InterPro" id="IPR006674">
    <property type="entry name" value="HD_domain"/>
</dbReference>
<dbReference type="InterPro" id="IPR004365">
    <property type="entry name" value="NA-bd_OB_tRNA"/>
</dbReference>